<dbReference type="PANTHER" id="PTHR13318">
    <property type="entry name" value="PARTNER OF PAIRED, ISOFORM B-RELATED"/>
    <property type="match status" value="1"/>
</dbReference>
<evidence type="ECO:0000313" key="4">
    <source>
        <dbReference type="Proteomes" id="UP000310121"/>
    </source>
</evidence>
<evidence type="ECO:0000256" key="1">
    <source>
        <dbReference type="SAM" id="MobiDB-lite"/>
    </source>
</evidence>
<sequence length="737" mass="81611">MPPPRITALIPIELFWTIDLSGRFFSIDNMAHISAESVVLETTVAEQSAAVSPAVPIPVQKVKGKKRFIQSLQRMSSSPSLAKMGRTHSSGYLIGGKASASCISLSSGTSSYGSYGNSLASELSAGYSTAPSSAMNTPGIPFPSFDDKARSRNLSSVPIPDFRTTTRITEEEDYFSIPVQKPVQKQRSSFNFWKDLPSELAMEILSYLEPREVVRCSAVSKQWHNKCFDGQLWSILDTSDFYRDIPANALINIVTSAGPFVRDLNLRGCVQLREKWHSQGLSEACRNLENFSLEGCRIEKTAIHCFLLQNPRLVYINLSGLAAATNSAMKVIADNCPKLEHLNVSWCNNVDTRGLRKVVEACPDLRDLRAGEVHGWDDIDFMQILFERNSLERLILMNCDSLNDESLTVLMEGQDSEMDYLTGRRIVPARKLKHLDLTRCRGISHKGLETCVDRLPDMEGLQLNKCHSITDDVLTSMLNGMPKLTHLDLEELTELSNTVLQSLANAPCAKALRHISISYCENLGDVGMLPVLKNCTNLESLDMDNTRVSDLSLAEAAAMVRARATRITQPKQRPAVGLRLAAYDCQNVTWTGIREVLWRNAEVFRKIVKPTQTTPSGSGESSVSSGPPQPQTVRTYPTEIIQLKCFYNYQPTVEEHTKRVLRADFAAATRLERKWAEFMIAQEEAGASGAGARRRRRRAREAQMMHADEEDGGVNGGGAGVGGGRRRRARSGGCTVM</sequence>
<feature type="domain" description="F-box" evidence="2">
    <location>
        <begin position="190"/>
        <end position="245"/>
    </location>
</feature>
<dbReference type="SUPFAM" id="SSF81383">
    <property type="entry name" value="F-box domain"/>
    <property type="match status" value="1"/>
</dbReference>
<protein>
    <submittedName>
        <fullName evidence="3">RNI-like protein</fullName>
    </submittedName>
</protein>
<dbReference type="PROSITE" id="PS50181">
    <property type="entry name" value="FBOX"/>
    <property type="match status" value="1"/>
</dbReference>
<dbReference type="AlphaFoldDB" id="A0A4S9UPN9"/>
<feature type="compositionally biased region" description="Low complexity" evidence="1">
    <location>
        <begin position="615"/>
        <end position="626"/>
    </location>
</feature>
<dbReference type="GO" id="GO:0019005">
    <property type="term" value="C:SCF ubiquitin ligase complex"/>
    <property type="evidence" value="ECO:0007669"/>
    <property type="project" value="TreeGrafter"/>
</dbReference>
<dbReference type="SMART" id="SM00367">
    <property type="entry name" value="LRR_CC"/>
    <property type="match status" value="9"/>
</dbReference>
<evidence type="ECO:0000259" key="2">
    <source>
        <dbReference type="PROSITE" id="PS50181"/>
    </source>
</evidence>
<dbReference type="GO" id="GO:0031146">
    <property type="term" value="P:SCF-dependent proteasomal ubiquitin-dependent protein catabolic process"/>
    <property type="evidence" value="ECO:0007669"/>
    <property type="project" value="TreeGrafter"/>
</dbReference>
<evidence type="ECO:0000313" key="3">
    <source>
        <dbReference type="EMBL" id="THZ39808.1"/>
    </source>
</evidence>
<reference evidence="3 4" key="1">
    <citation type="submission" date="2018-10" db="EMBL/GenBank/DDBJ databases">
        <title>Fifty Aureobasidium pullulans genomes reveal a recombining polyextremotolerant generalist.</title>
        <authorList>
            <person name="Gostincar C."/>
            <person name="Turk M."/>
            <person name="Zajc J."/>
            <person name="Gunde-Cimerman N."/>
        </authorList>
    </citation>
    <scope>NUCLEOTIDE SEQUENCE [LARGE SCALE GENOMIC DNA]</scope>
    <source>
        <strain evidence="3 4">EXF-3844</strain>
    </source>
</reference>
<accession>A0A4S9UPN9</accession>
<organism evidence="3 4">
    <name type="scientific">Aureobasidium pullulans</name>
    <name type="common">Black yeast</name>
    <name type="synonym">Pullularia pullulans</name>
    <dbReference type="NCBI Taxonomy" id="5580"/>
    <lineage>
        <taxon>Eukaryota</taxon>
        <taxon>Fungi</taxon>
        <taxon>Dikarya</taxon>
        <taxon>Ascomycota</taxon>
        <taxon>Pezizomycotina</taxon>
        <taxon>Dothideomycetes</taxon>
        <taxon>Dothideomycetidae</taxon>
        <taxon>Dothideales</taxon>
        <taxon>Saccotheciaceae</taxon>
        <taxon>Aureobasidium</taxon>
    </lineage>
</organism>
<dbReference type="Proteomes" id="UP000310121">
    <property type="component" value="Unassembled WGS sequence"/>
</dbReference>
<feature type="compositionally biased region" description="Gly residues" evidence="1">
    <location>
        <begin position="713"/>
        <end position="723"/>
    </location>
</feature>
<dbReference type="InterPro" id="IPR001810">
    <property type="entry name" value="F-box_dom"/>
</dbReference>
<dbReference type="InterPro" id="IPR036047">
    <property type="entry name" value="F-box-like_dom_sf"/>
</dbReference>
<dbReference type="InterPro" id="IPR057207">
    <property type="entry name" value="FBXL15_LRR"/>
</dbReference>
<feature type="region of interest" description="Disordered" evidence="1">
    <location>
        <begin position="610"/>
        <end position="633"/>
    </location>
</feature>
<dbReference type="InterPro" id="IPR032675">
    <property type="entry name" value="LRR_dom_sf"/>
</dbReference>
<dbReference type="SUPFAM" id="SSF52047">
    <property type="entry name" value="RNI-like"/>
    <property type="match status" value="1"/>
</dbReference>
<dbReference type="Pfam" id="PF13516">
    <property type="entry name" value="LRR_6"/>
    <property type="match status" value="1"/>
</dbReference>
<dbReference type="Gene3D" id="3.80.10.10">
    <property type="entry name" value="Ribonuclease Inhibitor"/>
    <property type="match status" value="3"/>
</dbReference>
<name>A0A4S9UPN9_AURPU</name>
<gene>
    <name evidence="3" type="ORF">D6C90_06018</name>
</gene>
<proteinExistence type="predicted"/>
<dbReference type="InterPro" id="IPR001611">
    <property type="entry name" value="Leu-rich_rpt"/>
</dbReference>
<dbReference type="EMBL" id="QZBN01000596">
    <property type="protein sequence ID" value="THZ39808.1"/>
    <property type="molecule type" value="Genomic_DNA"/>
</dbReference>
<dbReference type="SMART" id="SM00256">
    <property type="entry name" value="FBOX"/>
    <property type="match status" value="1"/>
</dbReference>
<comment type="caution">
    <text evidence="3">The sequence shown here is derived from an EMBL/GenBank/DDBJ whole genome shotgun (WGS) entry which is preliminary data.</text>
</comment>
<dbReference type="Pfam" id="PF25372">
    <property type="entry name" value="DUF7885"/>
    <property type="match status" value="1"/>
</dbReference>
<dbReference type="Pfam" id="PF12937">
    <property type="entry name" value="F-box-like"/>
    <property type="match status" value="1"/>
</dbReference>
<dbReference type="InterPro" id="IPR006553">
    <property type="entry name" value="Leu-rich_rpt_Cys-con_subtyp"/>
</dbReference>
<feature type="region of interest" description="Disordered" evidence="1">
    <location>
        <begin position="686"/>
        <end position="737"/>
    </location>
</feature>